<dbReference type="Proteomes" id="UP000026962">
    <property type="component" value="Chromosome 11"/>
</dbReference>
<feature type="compositionally biased region" description="Basic and acidic residues" evidence="1">
    <location>
        <begin position="59"/>
        <end position="91"/>
    </location>
</feature>
<proteinExistence type="predicted"/>
<protein>
    <submittedName>
        <fullName evidence="2">Uncharacterized protein</fullName>
    </submittedName>
</protein>
<keyword evidence="3" id="KW-1185">Reference proteome</keyword>
<reference evidence="2" key="1">
    <citation type="submission" date="2015-04" db="UniProtKB">
        <authorList>
            <consortium name="EnsemblPlants"/>
        </authorList>
    </citation>
    <scope>IDENTIFICATION</scope>
</reference>
<evidence type="ECO:0000313" key="3">
    <source>
        <dbReference type="Proteomes" id="UP000026962"/>
    </source>
</evidence>
<dbReference type="HOGENOM" id="CLU_981349_0_0_1"/>
<dbReference type="EnsemblPlants" id="OPUNC11G15680.1">
    <property type="protein sequence ID" value="OPUNC11G15680.1"/>
    <property type="gene ID" value="OPUNC11G15680"/>
</dbReference>
<accession>A0A0E0MGY0</accession>
<evidence type="ECO:0000313" key="2">
    <source>
        <dbReference type="EnsemblPlants" id="OPUNC11G15680.1"/>
    </source>
</evidence>
<organism evidence="2">
    <name type="scientific">Oryza punctata</name>
    <name type="common">Red rice</name>
    <dbReference type="NCBI Taxonomy" id="4537"/>
    <lineage>
        <taxon>Eukaryota</taxon>
        <taxon>Viridiplantae</taxon>
        <taxon>Streptophyta</taxon>
        <taxon>Embryophyta</taxon>
        <taxon>Tracheophyta</taxon>
        <taxon>Spermatophyta</taxon>
        <taxon>Magnoliopsida</taxon>
        <taxon>Liliopsida</taxon>
        <taxon>Poales</taxon>
        <taxon>Poaceae</taxon>
        <taxon>BOP clade</taxon>
        <taxon>Oryzoideae</taxon>
        <taxon>Oryzeae</taxon>
        <taxon>Oryzinae</taxon>
        <taxon>Oryza</taxon>
    </lineage>
</organism>
<evidence type="ECO:0000256" key="1">
    <source>
        <dbReference type="SAM" id="MobiDB-lite"/>
    </source>
</evidence>
<dbReference type="Gramene" id="OPUNC11G15680.1">
    <property type="protein sequence ID" value="OPUNC11G15680.1"/>
    <property type="gene ID" value="OPUNC11G15680"/>
</dbReference>
<reference evidence="2" key="2">
    <citation type="submission" date="2018-05" db="EMBL/GenBank/DDBJ databases">
        <title>OpunRS2 (Oryza punctata Reference Sequence Version 2).</title>
        <authorList>
            <person name="Zhang J."/>
            <person name="Kudrna D."/>
            <person name="Lee S."/>
            <person name="Talag J."/>
            <person name="Welchert J."/>
            <person name="Wing R.A."/>
        </authorList>
    </citation>
    <scope>NUCLEOTIDE SEQUENCE [LARGE SCALE GENOMIC DNA]</scope>
</reference>
<dbReference type="AlphaFoldDB" id="A0A0E0MGY0"/>
<sequence>MTVPSSGAAKLVAPMPTSRARGGVGPQHRLIGDAGVGSAAEHQRSGDAGEDGTSAETPDSERQEHQRFGHDERGDGVVPDLHDGHRADLQHHARVPALTPRRKRAATKHGEGNAPESSNSGERNAPKIPKNEEFKTPPSGKSKTARRRTIGSSPRLFGYQREEEDFGIAWLFRNDTEIDNERELHRSYSRKLINCPSGKTLCLACHLCGTEKLLKYDNNEWEAILDALQKPEAEYNSFIVYNLRNVPFWSILLIIPSRDIRFPPNLQHITPWCLNNANNEKKYQ</sequence>
<feature type="region of interest" description="Disordered" evidence="1">
    <location>
        <begin position="1"/>
        <end position="154"/>
    </location>
</feature>
<name>A0A0E0MGY0_ORYPU</name>